<name>A0ACB7XAC4_9ERIC</name>
<dbReference type="EMBL" id="CM037156">
    <property type="protein sequence ID" value="KAH7837564.1"/>
    <property type="molecule type" value="Genomic_DNA"/>
</dbReference>
<evidence type="ECO:0000313" key="1">
    <source>
        <dbReference type="EMBL" id="KAH7837564.1"/>
    </source>
</evidence>
<comment type="caution">
    <text evidence="1">The sequence shown here is derived from an EMBL/GenBank/DDBJ whole genome shotgun (WGS) entry which is preliminary data.</text>
</comment>
<gene>
    <name evidence="1" type="ORF">Vadar_015227</name>
</gene>
<evidence type="ECO:0000313" key="2">
    <source>
        <dbReference type="Proteomes" id="UP000828048"/>
    </source>
</evidence>
<accession>A0ACB7XAC4</accession>
<sequence>MSTISEYEQGLATLKRDFAAYNSSAIEYIENTWLGPYKDRFVAAWTDNVMHLGNLTSNRAESSHKLLKGHLASSQGNFENAWAKMHDLIGLQITGIKASFEKSLTCWQHIFRITIFSQLRGAVSQSAMKHMMPEVHKANEMILDATSECNCPIRRTHGLPCAHEIAKVKNDGIPLPLYLIDNHWKTLSLEKPKHDDSIVQVMEADFNNFLAKVKTFNDKSQRHWMKTIKECLHPSTTSLSEPQQKPKTKGRPIGSLNTSTRRDPSEFEYVEAAMKTPQAKEKTPKVIKVKTPEVVKEKTPKVVKDNPRKKLKVVASLFRSNYIDDFPEPIRCHIKSISDVIMDGNCGYRAVACLMGLPENEWRKCRNALLMELNEHLELYENVSGEKGGAEQLRHRLTYFDDFPAPEYTWMTMPNMGHLIASTYNVVVVFLSQRQCLTFLPLRSRPLARQRKVIAIGFVNGNHFVQVYMKARSPMPPVANNWYKYRHDEATGWEKPFLSQIADFIRLIGCEVATVESCDVD</sequence>
<organism evidence="1 2">
    <name type="scientific">Vaccinium darrowii</name>
    <dbReference type="NCBI Taxonomy" id="229202"/>
    <lineage>
        <taxon>Eukaryota</taxon>
        <taxon>Viridiplantae</taxon>
        <taxon>Streptophyta</taxon>
        <taxon>Embryophyta</taxon>
        <taxon>Tracheophyta</taxon>
        <taxon>Spermatophyta</taxon>
        <taxon>Magnoliopsida</taxon>
        <taxon>eudicotyledons</taxon>
        <taxon>Gunneridae</taxon>
        <taxon>Pentapetalae</taxon>
        <taxon>asterids</taxon>
        <taxon>Ericales</taxon>
        <taxon>Ericaceae</taxon>
        <taxon>Vaccinioideae</taxon>
        <taxon>Vaccinieae</taxon>
        <taxon>Vaccinium</taxon>
    </lineage>
</organism>
<dbReference type="Proteomes" id="UP000828048">
    <property type="component" value="Chromosome 6"/>
</dbReference>
<reference evidence="1 2" key="1">
    <citation type="journal article" date="2021" name="Hortic Res">
        <title>High-quality reference genome and annotation aids understanding of berry development for evergreen blueberry (Vaccinium darrowii).</title>
        <authorList>
            <person name="Yu J."/>
            <person name="Hulse-Kemp A.M."/>
            <person name="Babiker E."/>
            <person name="Staton M."/>
        </authorList>
    </citation>
    <scope>NUCLEOTIDE SEQUENCE [LARGE SCALE GENOMIC DNA]</scope>
    <source>
        <strain evidence="2">cv. NJ 8807/NJ 8810</strain>
        <tissue evidence="1">Young leaf</tissue>
    </source>
</reference>
<proteinExistence type="predicted"/>
<keyword evidence="2" id="KW-1185">Reference proteome</keyword>
<protein>
    <submittedName>
        <fullName evidence="1">Uncharacterized protein</fullName>
    </submittedName>
</protein>